<keyword evidence="3" id="KW-1185">Reference proteome</keyword>
<evidence type="ECO:0000256" key="1">
    <source>
        <dbReference type="SAM" id="Phobius"/>
    </source>
</evidence>
<evidence type="ECO:0000313" key="2">
    <source>
        <dbReference type="EMBL" id="KAE8147610.1"/>
    </source>
</evidence>
<keyword evidence="1" id="KW-0472">Membrane</keyword>
<feature type="transmembrane region" description="Helical" evidence="1">
    <location>
        <begin position="21"/>
        <end position="42"/>
    </location>
</feature>
<reference evidence="2 3" key="1">
    <citation type="submission" date="2019-04" db="EMBL/GenBank/DDBJ databases">
        <title>Friends and foes A comparative genomics study of 23 Aspergillus species from section Flavi.</title>
        <authorList>
            <consortium name="DOE Joint Genome Institute"/>
            <person name="Kjaerbolling I."/>
            <person name="Vesth T."/>
            <person name="Frisvad J.C."/>
            <person name="Nybo J.L."/>
            <person name="Theobald S."/>
            <person name="Kildgaard S."/>
            <person name="Isbrandt T."/>
            <person name="Kuo A."/>
            <person name="Sato A."/>
            <person name="Lyhne E.K."/>
            <person name="Kogle M.E."/>
            <person name="Wiebenga A."/>
            <person name="Kun R.S."/>
            <person name="Lubbers R.J."/>
            <person name="Makela M.R."/>
            <person name="Barry K."/>
            <person name="Chovatia M."/>
            <person name="Clum A."/>
            <person name="Daum C."/>
            <person name="Haridas S."/>
            <person name="He G."/>
            <person name="LaButti K."/>
            <person name="Lipzen A."/>
            <person name="Mondo S."/>
            <person name="Riley R."/>
            <person name="Salamov A."/>
            <person name="Simmons B.A."/>
            <person name="Magnuson J.K."/>
            <person name="Henrissat B."/>
            <person name="Mortensen U.H."/>
            <person name="Larsen T.O."/>
            <person name="Devries R.P."/>
            <person name="Grigoriev I.V."/>
            <person name="Machida M."/>
            <person name="Baker S.E."/>
            <person name="Andersen M.R."/>
        </authorList>
    </citation>
    <scope>NUCLEOTIDE SEQUENCE [LARGE SCALE GENOMIC DNA]</scope>
    <source>
        <strain evidence="2 3">IBT 18842</strain>
    </source>
</reference>
<dbReference type="EMBL" id="ML742199">
    <property type="protein sequence ID" value="KAE8147610.1"/>
    <property type="molecule type" value="Genomic_DNA"/>
</dbReference>
<dbReference type="AlphaFoldDB" id="A0A5N6TMS6"/>
<sequence>MYSIWTHQDRDRMRPVLLRSYFHIQCIFVVFSPTSSVLLILFPNRAPAPS</sequence>
<keyword evidence="1" id="KW-0812">Transmembrane</keyword>
<proteinExistence type="predicted"/>
<evidence type="ECO:0000313" key="3">
    <source>
        <dbReference type="Proteomes" id="UP000325780"/>
    </source>
</evidence>
<gene>
    <name evidence="2" type="ORF">BDV25DRAFT_30184</name>
</gene>
<accession>A0A5N6TMS6</accession>
<organism evidence="2 3">
    <name type="scientific">Aspergillus avenaceus</name>
    <dbReference type="NCBI Taxonomy" id="36643"/>
    <lineage>
        <taxon>Eukaryota</taxon>
        <taxon>Fungi</taxon>
        <taxon>Dikarya</taxon>
        <taxon>Ascomycota</taxon>
        <taxon>Pezizomycotina</taxon>
        <taxon>Eurotiomycetes</taxon>
        <taxon>Eurotiomycetidae</taxon>
        <taxon>Eurotiales</taxon>
        <taxon>Aspergillaceae</taxon>
        <taxon>Aspergillus</taxon>
        <taxon>Aspergillus subgen. Circumdati</taxon>
    </lineage>
</organism>
<protein>
    <submittedName>
        <fullName evidence="2">Uncharacterized protein</fullName>
    </submittedName>
</protein>
<keyword evidence="1" id="KW-1133">Transmembrane helix</keyword>
<dbReference type="Proteomes" id="UP000325780">
    <property type="component" value="Unassembled WGS sequence"/>
</dbReference>
<name>A0A5N6TMS6_ASPAV</name>